<reference evidence="6 7" key="2">
    <citation type="journal article" date="2017" name="Genome Biol.">
        <title>New reference genome sequences of hot pepper reveal the massive evolution of plant disease-resistance genes by retroduplication.</title>
        <authorList>
            <person name="Kim S."/>
            <person name="Park J."/>
            <person name="Yeom S.I."/>
            <person name="Kim Y.M."/>
            <person name="Seo E."/>
            <person name="Kim K.T."/>
            <person name="Kim M.S."/>
            <person name="Lee J.M."/>
            <person name="Cheong K."/>
            <person name="Shin H.S."/>
            <person name="Kim S.B."/>
            <person name="Han K."/>
            <person name="Lee J."/>
            <person name="Park M."/>
            <person name="Lee H.A."/>
            <person name="Lee H.Y."/>
            <person name="Lee Y."/>
            <person name="Oh S."/>
            <person name="Lee J.H."/>
            <person name="Choi E."/>
            <person name="Choi E."/>
            <person name="Lee S.E."/>
            <person name="Jeon J."/>
            <person name="Kim H."/>
            <person name="Choi G."/>
            <person name="Song H."/>
            <person name="Lee J."/>
            <person name="Lee S.C."/>
            <person name="Kwon J.K."/>
            <person name="Lee H.Y."/>
            <person name="Koo N."/>
            <person name="Hong Y."/>
            <person name="Kim R.W."/>
            <person name="Kang W.H."/>
            <person name="Huh J.H."/>
            <person name="Kang B.C."/>
            <person name="Yang T.J."/>
            <person name="Lee Y.H."/>
            <person name="Bennetzen J.L."/>
            <person name="Choi D."/>
        </authorList>
    </citation>
    <scope>NUCLEOTIDE SEQUENCE [LARGE SCALE GENOMIC DNA]</scope>
    <source>
        <strain evidence="7">cv. CM334</strain>
    </source>
</reference>
<evidence type="ECO:0008006" key="8">
    <source>
        <dbReference type="Google" id="ProtNLM"/>
    </source>
</evidence>
<dbReference type="GO" id="GO:0004252">
    <property type="term" value="F:serine-type endopeptidase activity"/>
    <property type="evidence" value="ECO:0007669"/>
    <property type="project" value="InterPro"/>
</dbReference>
<dbReference type="CDD" id="cd02120">
    <property type="entry name" value="PA_subtilisin_like"/>
    <property type="match status" value="1"/>
</dbReference>
<comment type="caution">
    <text evidence="6">The sequence shown here is derived from an EMBL/GenBank/DDBJ whole genome shotgun (WGS) entry which is preliminary data.</text>
</comment>
<evidence type="ECO:0000256" key="1">
    <source>
        <dbReference type="ARBA" id="ARBA00011073"/>
    </source>
</evidence>
<evidence type="ECO:0000256" key="3">
    <source>
        <dbReference type="PROSITE-ProRule" id="PRU01240"/>
    </source>
</evidence>
<dbReference type="GO" id="GO:0006508">
    <property type="term" value="P:proteolysis"/>
    <property type="evidence" value="ECO:0007669"/>
    <property type="project" value="InterPro"/>
</dbReference>
<organism evidence="6 7">
    <name type="scientific">Capsicum annuum</name>
    <name type="common">Capsicum pepper</name>
    <dbReference type="NCBI Taxonomy" id="4072"/>
    <lineage>
        <taxon>Eukaryota</taxon>
        <taxon>Viridiplantae</taxon>
        <taxon>Streptophyta</taxon>
        <taxon>Embryophyta</taxon>
        <taxon>Tracheophyta</taxon>
        <taxon>Spermatophyta</taxon>
        <taxon>Magnoliopsida</taxon>
        <taxon>eudicotyledons</taxon>
        <taxon>Gunneridae</taxon>
        <taxon>Pentapetalae</taxon>
        <taxon>asterids</taxon>
        <taxon>lamiids</taxon>
        <taxon>Solanales</taxon>
        <taxon>Solanaceae</taxon>
        <taxon>Solanoideae</taxon>
        <taxon>Capsiceae</taxon>
        <taxon>Capsicum</taxon>
    </lineage>
</organism>
<dbReference type="OMA" id="PRANIAM"/>
<dbReference type="Pfam" id="PF05922">
    <property type="entry name" value="Inhibitor_I9"/>
    <property type="match status" value="1"/>
</dbReference>
<dbReference type="Gene3D" id="3.40.50.200">
    <property type="entry name" value="Peptidase S8/S53 domain"/>
    <property type="match status" value="1"/>
</dbReference>
<keyword evidence="2" id="KW-0732">Signal</keyword>
<dbReference type="InterPro" id="IPR037045">
    <property type="entry name" value="S8pro/Inhibitor_I9_sf"/>
</dbReference>
<comment type="caution">
    <text evidence="3">Lacks conserved residue(s) required for the propagation of feature annotation.</text>
</comment>
<evidence type="ECO:0000313" key="7">
    <source>
        <dbReference type="Proteomes" id="UP000222542"/>
    </source>
</evidence>
<dbReference type="PROSITE" id="PS00137">
    <property type="entry name" value="SUBTILASE_HIS"/>
    <property type="match status" value="1"/>
</dbReference>
<dbReference type="InterPro" id="IPR010259">
    <property type="entry name" value="S8pro/Inhibitor_I9"/>
</dbReference>
<feature type="domain" description="Peptidase S8/S53" evidence="4">
    <location>
        <begin position="151"/>
        <end position="525"/>
    </location>
</feature>
<evidence type="ECO:0000259" key="4">
    <source>
        <dbReference type="Pfam" id="PF00082"/>
    </source>
</evidence>
<feature type="domain" description="Inhibitor I9" evidence="5">
    <location>
        <begin position="84"/>
        <end position="128"/>
    </location>
</feature>
<dbReference type="EMBL" id="AYRZ02000001">
    <property type="protein sequence ID" value="PHT94703.1"/>
    <property type="molecule type" value="Genomic_DNA"/>
</dbReference>
<dbReference type="Gene3D" id="3.50.30.30">
    <property type="match status" value="1"/>
</dbReference>
<dbReference type="AlphaFoldDB" id="A0A2G3AKM1"/>
<dbReference type="CDD" id="cd04852">
    <property type="entry name" value="Peptidases_S8_3"/>
    <property type="match status" value="1"/>
</dbReference>
<keyword evidence="7" id="KW-1185">Reference proteome</keyword>
<comment type="similarity">
    <text evidence="1 3">Belongs to the peptidase S8 family.</text>
</comment>
<reference evidence="6 7" key="1">
    <citation type="journal article" date="2014" name="Nat. Genet.">
        <title>Genome sequence of the hot pepper provides insights into the evolution of pungency in Capsicum species.</title>
        <authorList>
            <person name="Kim S."/>
            <person name="Park M."/>
            <person name="Yeom S.I."/>
            <person name="Kim Y.M."/>
            <person name="Lee J.M."/>
            <person name="Lee H.A."/>
            <person name="Seo E."/>
            <person name="Choi J."/>
            <person name="Cheong K."/>
            <person name="Kim K.T."/>
            <person name="Jung K."/>
            <person name="Lee G.W."/>
            <person name="Oh S.K."/>
            <person name="Bae C."/>
            <person name="Kim S.B."/>
            <person name="Lee H.Y."/>
            <person name="Kim S.Y."/>
            <person name="Kim M.S."/>
            <person name="Kang B.C."/>
            <person name="Jo Y.D."/>
            <person name="Yang H.B."/>
            <person name="Jeong H.J."/>
            <person name="Kang W.H."/>
            <person name="Kwon J.K."/>
            <person name="Shin C."/>
            <person name="Lim J.Y."/>
            <person name="Park J.H."/>
            <person name="Huh J.H."/>
            <person name="Kim J.S."/>
            <person name="Kim B.D."/>
            <person name="Cohen O."/>
            <person name="Paran I."/>
            <person name="Suh M.C."/>
            <person name="Lee S.B."/>
            <person name="Kim Y.K."/>
            <person name="Shin Y."/>
            <person name="Noh S.J."/>
            <person name="Park J."/>
            <person name="Seo Y.S."/>
            <person name="Kwon S.Y."/>
            <person name="Kim H.A."/>
            <person name="Park J.M."/>
            <person name="Kim H.J."/>
            <person name="Choi S.B."/>
            <person name="Bosland P.W."/>
            <person name="Reeves G."/>
            <person name="Jo S.H."/>
            <person name="Lee B.W."/>
            <person name="Cho H.T."/>
            <person name="Choi H.S."/>
            <person name="Lee M.S."/>
            <person name="Yu Y."/>
            <person name="Do Choi Y."/>
            <person name="Park B.S."/>
            <person name="van Deynze A."/>
            <person name="Ashrafi H."/>
            <person name="Hill T."/>
            <person name="Kim W.T."/>
            <person name="Pai H.S."/>
            <person name="Ahn H.K."/>
            <person name="Yeam I."/>
            <person name="Giovannoni J.J."/>
            <person name="Rose J.K."/>
            <person name="Sorensen I."/>
            <person name="Lee S.J."/>
            <person name="Kim R.W."/>
            <person name="Choi I.Y."/>
            <person name="Choi B.S."/>
            <person name="Lim J.S."/>
            <person name="Lee Y.H."/>
            <person name="Choi D."/>
        </authorList>
    </citation>
    <scope>NUCLEOTIDE SEQUENCE [LARGE SCALE GENOMIC DNA]</scope>
    <source>
        <strain evidence="7">cv. CM334</strain>
    </source>
</reference>
<proteinExistence type="inferred from homology"/>
<dbReference type="Proteomes" id="UP000222542">
    <property type="component" value="Unassembled WGS sequence"/>
</dbReference>
<dbReference type="InterPro" id="IPR000209">
    <property type="entry name" value="Peptidase_S8/S53_dom"/>
</dbReference>
<dbReference type="STRING" id="4072.A0A2G3AKM1"/>
<evidence type="ECO:0000256" key="2">
    <source>
        <dbReference type="ARBA" id="ARBA00022729"/>
    </source>
</evidence>
<gene>
    <name evidence="6" type="ORF">T459_02585</name>
</gene>
<dbReference type="InterPro" id="IPR036852">
    <property type="entry name" value="Peptidase_S8/S53_dom_sf"/>
</dbReference>
<dbReference type="InterPro" id="IPR045051">
    <property type="entry name" value="SBT"/>
</dbReference>
<dbReference type="Gramene" id="PHT94703">
    <property type="protein sequence ID" value="PHT94703"/>
    <property type="gene ID" value="T459_02585"/>
</dbReference>
<protein>
    <recommendedName>
        <fullName evidence="8">Subtilisin-like protease SBT1.9</fullName>
    </recommendedName>
</protein>
<dbReference type="PROSITE" id="PS51892">
    <property type="entry name" value="SUBTILASE"/>
    <property type="match status" value="1"/>
</dbReference>
<name>A0A2G3AKM1_CAPAN</name>
<dbReference type="InterPro" id="IPR034197">
    <property type="entry name" value="Peptidases_S8_3"/>
</dbReference>
<dbReference type="InterPro" id="IPR022398">
    <property type="entry name" value="Peptidase_S8_His-AS"/>
</dbReference>
<evidence type="ECO:0000259" key="5">
    <source>
        <dbReference type="Pfam" id="PF05922"/>
    </source>
</evidence>
<dbReference type="SUPFAM" id="SSF52743">
    <property type="entry name" value="Subtilisin-like"/>
    <property type="match status" value="1"/>
</dbReference>
<evidence type="ECO:0000313" key="6">
    <source>
        <dbReference type="EMBL" id="PHT94703.1"/>
    </source>
</evidence>
<dbReference type="Gene3D" id="3.30.70.80">
    <property type="entry name" value="Peptidase S8 propeptide/proteinase inhibitor I9"/>
    <property type="match status" value="1"/>
</dbReference>
<dbReference type="Pfam" id="PF00082">
    <property type="entry name" value="Peptidase_S8"/>
    <property type="match status" value="1"/>
</dbReference>
<accession>A0A2G3AKM1</accession>
<dbReference type="PANTHER" id="PTHR10795">
    <property type="entry name" value="PROPROTEIN CONVERTASE SUBTILISIN/KEXIN"/>
    <property type="match status" value="1"/>
</dbReference>
<sequence length="534" mass="57746">MMMISKDSRHKGLVKVDNVEKIGMSLSGANVVKTEDFVKQREQHILSTWISISCLKSLLVTINGILPLLIPSKSLILLLTNIILLQSFYILDNVFHGLSAVFSKDELQALKRSPGFVSAYKDVPVELHTTHTPEFLKLNPSFGLWPASNFGQDVIIGIVDTGIWPESLSFRDDGMPEIPKRWKGICRTGTDFNSSLCNRKLIGVNYFNKGALAADPRANIAMNSARDTFGHGTHVASLAAGNYVHGVSYFGYATGTAKGVAPRARLAIYKISWPEFSTSTADVIAGMDQAVADGVDIISISSGFRHIPLYEDTIAIATFGAMMKGILVSASAGHSGPDFGTLGNGDAWIMTIAPGTTDRTFAGTLTLANGQKMRGWSLFPLSALVKDSTLIYNKTLSSCNSIELLSQVHSPNIPNYEVIICDGSDGLLSQMRTVMEVRFRVGIFISSDPRALTSKNFPTPGIVIGPKEGKQVINYVPKTEHPSVSISFQETYVDVKPAPKLAVSSSREPSRSYLGITKPDLMTPGVLILGAETA</sequence>